<dbReference type="PIRSF" id="PIRSF005690">
    <property type="entry name" value="GerBA"/>
    <property type="match status" value="1"/>
</dbReference>
<dbReference type="Pfam" id="PF03323">
    <property type="entry name" value="GerA"/>
    <property type="match status" value="1"/>
</dbReference>
<evidence type="ECO:0000256" key="3">
    <source>
        <dbReference type="SAM" id="Phobius"/>
    </source>
</evidence>
<keyword evidence="5" id="KW-1185">Reference proteome</keyword>
<dbReference type="RefSeq" id="WP_036684968.1">
    <property type="nucleotide sequence ID" value="NZ_JNVM01000015.1"/>
</dbReference>
<evidence type="ECO:0000256" key="1">
    <source>
        <dbReference type="ARBA" id="ARBA00005278"/>
    </source>
</evidence>
<dbReference type="OrthoDB" id="1726708at2"/>
<sequence>MLRFLFRQRLRKQQIAAETPQEPVARLTESVTHNVTMIKELLGSPNDLIIREFRIGPHKHLCSLISIDGLINADLLDEEVLRVLLTGRWLETHTAPAEGSALLDLLHKEILSVNSIDRVDSLDQTMLSVLSGLAVLLVDGSSDALLICSQRWQERPVEEPQTEALIRGPRDGFTENLRTNTALVRRRLRDPHLRYISFRIGRRSRKEVILAYIDGIAHPDLVTEAKRRLETIDMDEAEGSGYIEQWMMDSFLTPFPLIHSTERPDKTASALLQGKIALLVDGSPFTLIMPVTIGTMFQSPEDYYHHWLISSLMRLLRTVSAFLATFLPALYIALVEYHQGMIPSKLAFSIAGSREGVPFPAVVEAMLMEVTLEVLREAGIRLPKPIGQTIGIVGGLVIGEAAVAAGIVSPIMVIVVAITAICSFSLPSYSFAISLRMLRFLIMLAASMFGLYGIVLVYIMINIHIVNLKSFGVPFTAPFAPFFWNDWKDLILRAPVTVLDKRPQLMQTLDKVRMDKKGGPKGQD</sequence>
<feature type="transmembrane region" description="Helical" evidence="3">
    <location>
        <begin position="315"/>
        <end position="334"/>
    </location>
</feature>
<keyword evidence="3" id="KW-1133">Transmembrane helix</keyword>
<dbReference type="Proteomes" id="UP000028123">
    <property type="component" value="Unassembled WGS sequence"/>
</dbReference>
<dbReference type="InterPro" id="IPR050768">
    <property type="entry name" value="UPF0353/GerABKA_families"/>
</dbReference>
<organism evidence="4 5">
    <name type="scientific">Paenibacillus tyrfis</name>
    <dbReference type="NCBI Taxonomy" id="1501230"/>
    <lineage>
        <taxon>Bacteria</taxon>
        <taxon>Bacillati</taxon>
        <taxon>Bacillota</taxon>
        <taxon>Bacilli</taxon>
        <taxon>Bacillales</taxon>
        <taxon>Paenibacillaceae</taxon>
        <taxon>Paenibacillus</taxon>
    </lineage>
</organism>
<feature type="transmembrane region" description="Helical" evidence="3">
    <location>
        <begin position="438"/>
        <end position="461"/>
    </location>
</feature>
<accession>A0A081P1Q8</accession>
<name>A0A081P1Q8_9BACL</name>
<evidence type="ECO:0000313" key="5">
    <source>
        <dbReference type="Proteomes" id="UP000028123"/>
    </source>
</evidence>
<dbReference type="PANTHER" id="PTHR22550">
    <property type="entry name" value="SPORE GERMINATION PROTEIN"/>
    <property type="match status" value="1"/>
</dbReference>
<dbReference type="EMBL" id="JNVM01000015">
    <property type="protein sequence ID" value="KEQ24631.1"/>
    <property type="molecule type" value="Genomic_DNA"/>
</dbReference>
<gene>
    <name evidence="4" type="ORF">ET33_07770</name>
</gene>
<reference evidence="4 5" key="1">
    <citation type="submission" date="2014-06" db="EMBL/GenBank/DDBJ databases">
        <title>Draft genome sequence of Paenibacillus sp. MSt1.</title>
        <authorList>
            <person name="Aw Y.K."/>
            <person name="Ong K.S."/>
            <person name="Gan H.M."/>
            <person name="Lee S.M."/>
        </authorList>
    </citation>
    <scope>NUCLEOTIDE SEQUENCE [LARGE SCALE GENOMIC DNA]</scope>
    <source>
        <strain evidence="4 5">MSt1</strain>
    </source>
</reference>
<evidence type="ECO:0000313" key="4">
    <source>
        <dbReference type="EMBL" id="KEQ24631.1"/>
    </source>
</evidence>
<protein>
    <submittedName>
        <fullName evidence="4">Spore gernimation protein GerA</fullName>
    </submittedName>
</protein>
<comment type="similarity">
    <text evidence="1">Belongs to the GerABKA family.</text>
</comment>
<proteinExistence type="inferred from homology"/>
<comment type="caution">
    <text evidence="4">The sequence shown here is derived from an EMBL/GenBank/DDBJ whole genome shotgun (WGS) entry which is preliminary data.</text>
</comment>
<dbReference type="AlphaFoldDB" id="A0A081P1Q8"/>
<dbReference type="GO" id="GO:0009847">
    <property type="term" value="P:spore germination"/>
    <property type="evidence" value="ECO:0007669"/>
    <property type="project" value="InterPro"/>
</dbReference>
<dbReference type="InterPro" id="IPR004995">
    <property type="entry name" value="Spore_Ger"/>
</dbReference>
<keyword evidence="3" id="KW-0812">Transmembrane</keyword>
<dbReference type="eggNOG" id="COG0697">
    <property type="taxonomic scope" value="Bacteria"/>
</dbReference>
<keyword evidence="2 3" id="KW-0472">Membrane</keyword>
<feature type="transmembrane region" description="Helical" evidence="3">
    <location>
        <begin position="401"/>
        <end position="426"/>
    </location>
</feature>
<dbReference type="PANTHER" id="PTHR22550:SF5">
    <property type="entry name" value="LEUCINE ZIPPER PROTEIN 4"/>
    <property type="match status" value="1"/>
</dbReference>
<evidence type="ECO:0000256" key="2">
    <source>
        <dbReference type="ARBA" id="ARBA00023136"/>
    </source>
</evidence>
<dbReference type="GO" id="GO:0016020">
    <property type="term" value="C:membrane"/>
    <property type="evidence" value="ECO:0007669"/>
    <property type="project" value="InterPro"/>
</dbReference>